<reference evidence="3 5" key="1">
    <citation type="submission" date="2019-03" db="EMBL/GenBank/DDBJ databases">
        <title>Long-read sequencing reveals hyperdense prophage content in a complex bacterial symbiont genome.</title>
        <authorList>
            <person name="Frost C.L."/>
            <person name="Siozios S."/>
            <person name="Nadal-Jimenez P."/>
            <person name="Brockhurst M.A."/>
            <person name="King K.C."/>
            <person name="Darby A.C."/>
            <person name="Hurst G.D.D."/>
        </authorList>
    </citation>
    <scope>NUCLEOTIDE SEQUENCE [LARGE SCALE GENOMIC DNA]</scope>
    <source>
        <strain evidence="3 5">FIN</strain>
    </source>
</reference>
<evidence type="ECO:0000313" key="4">
    <source>
        <dbReference type="EMBL" id="WGM07065.1"/>
    </source>
</evidence>
<reference evidence="4" key="2">
    <citation type="submission" date="2023-04" db="EMBL/GenBank/DDBJ databases">
        <title>Genome dynamics across the evolutionary transition to endosymbiosis.</title>
        <authorList>
            <person name="Siozios S."/>
            <person name="Nadal-Jimenez P."/>
            <person name="Azagi T."/>
            <person name="Sprong H."/>
            <person name="Frost C.L."/>
            <person name="Parratt S.R."/>
            <person name="Taylor G."/>
            <person name="Brettell L."/>
            <person name="Lew K.C."/>
            <person name="Croft L."/>
            <person name="King K.C."/>
            <person name="Brockhurst M.A."/>
            <person name="Hypsa V."/>
            <person name="Novakova E."/>
            <person name="Darby A.C."/>
            <person name="Hurst G.D.D."/>
        </authorList>
    </citation>
    <scope>NUCLEOTIDE SEQUENCE</scope>
    <source>
        <strain evidence="4">ANv_CAN</strain>
    </source>
</reference>
<dbReference type="EMBL" id="CP038613">
    <property type="protein sequence ID" value="QBY43029.1"/>
    <property type="molecule type" value="Genomic_DNA"/>
</dbReference>
<dbReference type="Proteomes" id="UP001177592">
    <property type="component" value="Chromosome"/>
</dbReference>
<dbReference type="RefSeq" id="WP_026822941.1">
    <property type="nucleotide sequence ID" value="NZ_CP038613.1"/>
</dbReference>
<dbReference type="InterPro" id="IPR036249">
    <property type="entry name" value="Thioredoxin-like_sf"/>
</dbReference>
<evidence type="ECO:0000259" key="2">
    <source>
        <dbReference type="Pfam" id="PF08534"/>
    </source>
</evidence>
<dbReference type="InterPro" id="IPR050553">
    <property type="entry name" value="Thioredoxin_ResA/DsbE_sf"/>
</dbReference>
<organism evidence="3 5">
    <name type="scientific">Arsenophonus nasoniae</name>
    <name type="common">son-killer infecting Nasonia vitripennis</name>
    <dbReference type="NCBI Taxonomy" id="638"/>
    <lineage>
        <taxon>Bacteria</taxon>
        <taxon>Pseudomonadati</taxon>
        <taxon>Pseudomonadota</taxon>
        <taxon>Gammaproteobacteria</taxon>
        <taxon>Enterobacterales</taxon>
        <taxon>Morganellaceae</taxon>
        <taxon>Arsenophonus</taxon>
    </lineage>
</organism>
<dbReference type="PANTHER" id="PTHR42852:SF17">
    <property type="entry name" value="THIOREDOXIN-LIKE PROTEIN HI_1115"/>
    <property type="match status" value="1"/>
</dbReference>
<sequence length="169" mass="19307">MTNKFYRWLREGLFFLLILVIFILLLDNFRAPQAPYNFANDTVITLAEKQVTLAELSAKQPLLLYFWASRCGICRFTSPKIADYAANGGNVLTVAFRSGDDAKVQHYLRKKHFMMPTVNDPTGAHAAQWNISVTPTFVIIYKGKVVSTTTGWSSLIGLKFRLWWSNYMN</sequence>
<dbReference type="PANTHER" id="PTHR42852">
    <property type="entry name" value="THIOL:DISULFIDE INTERCHANGE PROTEIN DSBE"/>
    <property type="match status" value="1"/>
</dbReference>
<dbReference type="InterPro" id="IPR013740">
    <property type="entry name" value="Redoxin"/>
</dbReference>
<dbReference type="SUPFAM" id="SSF52833">
    <property type="entry name" value="Thioredoxin-like"/>
    <property type="match status" value="1"/>
</dbReference>
<dbReference type="Proteomes" id="UP000295134">
    <property type="component" value="Chromosome"/>
</dbReference>
<keyword evidence="1" id="KW-0812">Transmembrane</keyword>
<evidence type="ECO:0000313" key="3">
    <source>
        <dbReference type="EMBL" id="QBY43029.1"/>
    </source>
</evidence>
<keyword evidence="1" id="KW-0472">Membrane</keyword>
<dbReference type="Gene3D" id="3.40.30.10">
    <property type="entry name" value="Glutaredoxin"/>
    <property type="match status" value="1"/>
</dbReference>
<dbReference type="GeneID" id="96876751"/>
<evidence type="ECO:0000313" key="6">
    <source>
        <dbReference type="Proteomes" id="UP001177592"/>
    </source>
</evidence>
<feature type="transmembrane region" description="Helical" evidence="1">
    <location>
        <begin position="12"/>
        <end position="29"/>
    </location>
</feature>
<dbReference type="Pfam" id="PF08534">
    <property type="entry name" value="Redoxin"/>
    <property type="match status" value="1"/>
</dbReference>
<accession>A0A4P7KSG9</accession>
<name>A0A4P7KSG9_9GAMM</name>
<dbReference type="GO" id="GO:0016491">
    <property type="term" value="F:oxidoreductase activity"/>
    <property type="evidence" value="ECO:0007669"/>
    <property type="project" value="InterPro"/>
</dbReference>
<dbReference type="CDD" id="cd03011">
    <property type="entry name" value="TlpA_like_ScsD_MtbDsbE"/>
    <property type="match status" value="1"/>
</dbReference>
<keyword evidence="1" id="KW-1133">Transmembrane helix</keyword>
<evidence type="ECO:0000313" key="5">
    <source>
        <dbReference type="Proteomes" id="UP000295134"/>
    </source>
</evidence>
<keyword evidence="6" id="KW-1185">Reference proteome</keyword>
<gene>
    <name evidence="3" type="primary">trxB_2</name>
    <name evidence="3" type="ORF">ArsFIN_15930</name>
    <name evidence="4" type="ORF">QE258_07315</name>
</gene>
<feature type="domain" description="Redoxin" evidence="2">
    <location>
        <begin position="45"/>
        <end position="150"/>
    </location>
</feature>
<dbReference type="KEGG" id="ans:ArsFIN_15930"/>
<evidence type="ECO:0000256" key="1">
    <source>
        <dbReference type="SAM" id="Phobius"/>
    </source>
</evidence>
<proteinExistence type="predicted"/>
<dbReference type="EMBL" id="CP123523">
    <property type="protein sequence ID" value="WGM07065.1"/>
    <property type="molecule type" value="Genomic_DNA"/>
</dbReference>
<dbReference type="AlphaFoldDB" id="A0A4P7KSG9"/>
<protein>
    <submittedName>
        <fullName evidence="4">Protein disulfide oxidoreductase</fullName>
    </submittedName>
    <submittedName>
        <fullName evidence="3">Thioredoxin-2</fullName>
    </submittedName>
</protein>